<dbReference type="EMBL" id="JASBWS010000187">
    <property type="protein sequence ID" value="KAJ9091943.1"/>
    <property type="molecule type" value="Genomic_DNA"/>
</dbReference>
<keyword evidence="2" id="KW-1185">Reference proteome</keyword>
<dbReference type="Proteomes" id="UP001230649">
    <property type="component" value="Unassembled WGS sequence"/>
</dbReference>
<name>A0ACC2UXY9_9TREE</name>
<comment type="caution">
    <text evidence="1">The sequence shown here is derived from an EMBL/GenBank/DDBJ whole genome shotgun (WGS) entry which is preliminary data.</text>
</comment>
<accession>A0ACC2UXY9</accession>
<protein>
    <submittedName>
        <fullName evidence="1">Uncharacterized protein</fullName>
    </submittedName>
</protein>
<proteinExistence type="predicted"/>
<gene>
    <name evidence="1" type="ORF">QFC20_007509</name>
</gene>
<organism evidence="1 2">
    <name type="scientific">Naganishia adeliensis</name>
    <dbReference type="NCBI Taxonomy" id="92952"/>
    <lineage>
        <taxon>Eukaryota</taxon>
        <taxon>Fungi</taxon>
        <taxon>Dikarya</taxon>
        <taxon>Basidiomycota</taxon>
        <taxon>Agaricomycotina</taxon>
        <taxon>Tremellomycetes</taxon>
        <taxon>Filobasidiales</taxon>
        <taxon>Filobasidiaceae</taxon>
        <taxon>Naganishia</taxon>
    </lineage>
</organism>
<evidence type="ECO:0000313" key="2">
    <source>
        <dbReference type="Proteomes" id="UP001230649"/>
    </source>
</evidence>
<sequence>MTRLDVAHALDANDWQRLEELVDDLTGLLPPPLDPSYPLTRLHTALAYAETNLPRLTELSLDRNVYLKLLPPVLSAAAPQGGADDGAKESRRAGNDWWADEEEVKRVSRLYVTPAMECFGSHRIIFGSSLPHDPSMTTSLVPPERWFSIAKTVVSELVCGSGDLGEARKEMDNVFFGNARRIWEAEK</sequence>
<evidence type="ECO:0000313" key="1">
    <source>
        <dbReference type="EMBL" id="KAJ9091943.1"/>
    </source>
</evidence>
<reference evidence="1" key="1">
    <citation type="submission" date="2023-04" db="EMBL/GenBank/DDBJ databases">
        <title>Draft Genome sequencing of Naganishia species isolated from polar environments using Oxford Nanopore Technology.</title>
        <authorList>
            <person name="Leo P."/>
            <person name="Venkateswaran K."/>
        </authorList>
    </citation>
    <scope>NUCLEOTIDE SEQUENCE</scope>
    <source>
        <strain evidence="1">MNA-CCFEE 5262</strain>
    </source>
</reference>